<gene>
    <name evidence="3" type="ORF">B0A49_07857</name>
</gene>
<proteinExistence type="predicted"/>
<dbReference type="Proteomes" id="UP000308768">
    <property type="component" value="Unassembled WGS sequence"/>
</dbReference>
<feature type="region of interest" description="Disordered" evidence="1">
    <location>
        <begin position="84"/>
        <end position="114"/>
    </location>
</feature>
<organism evidence="3 4">
    <name type="scientific">Cryomyces minteri</name>
    <dbReference type="NCBI Taxonomy" id="331657"/>
    <lineage>
        <taxon>Eukaryota</taxon>
        <taxon>Fungi</taxon>
        <taxon>Dikarya</taxon>
        <taxon>Ascomycota</taxon>
        <taxon>Pezizomycotina</taxon>
        <taxon>Dothideomycetes</taxon>
        <taxon>Dothideomycetes incertae sedis</taxon>
        <taxon>Cryomyces</taxon>
    </lineage>
</organism>
<evidence type="ECO:0000313" key="3">
    <source>
        <dbReference type="EMBL" id="TKA70190.1"/>
    </source>
</evidence>
<name>A0A4U0X1R0_9PEZI</name>
<reference evidence="3 4" key="1">
    <citation type="submission" date="2017-03" db="EMBL/GenBank/DDBJ databases">
        <title>Genomes of endolithic fungi from Antarctica.</title>
        <authorList>
            <person name="Coleine C."/>
            <person name="Masonjones S."/>
            <person name="Stajich J.E."/>
        </authorList>
    </citation>
    <scope>NUCLEOTIDE SEQUENCE [LARGE SCALE GENOMIC DNA]</scope>
    <source>
        <strain evidence="3 4">CCFEE 5187</strain>
    </source>
</reference>
<keyword evidence="4" id="KW-1185">Reference proteome</keyword>
<feature type="compositionally biased region" description="Pro residues" evidence="1">
    <location>
        <begin position="86"/>
        <end position="95"/>
    </location>
</feature>
<feature type="chain" id="PRO_5020841711" evidence="2">
    <location>
        <begin position="19"/>
        <end position="137"/>
    </location>
</feature>
<sequence length="137" mass="13860">MQLTNVLLAVLAGQMVSAAVLPTSVATVTSVTMIEARDAQPSNAVDVFNTYLCSQGKCPAAANRPAPLLPYGRASAALAPLASAPVPQPAAPAPSPKTTAPPAQPANFSPKPHSASPYVCHTFPNSNGYGCGKPVPN</sequence>
<evidence type="ECO:0000313" key="4">
    <source>
        <dbReference type="Proteomes" id="UP000308768"/>
    </source>
</evidence>
<evidence type="ECO:0000256" key="1">
    <source>
        <dbReference type="SAM" id="MobiDB-lite"/>
    </source>
</evidence>
<accession>A0A4U0X1R0</accession>
<dbReference type="AlphaFoldDB" id="A0A4U0X1R0"/>
<feature type="signal peptide" evidence="2">
    <location>
        <begin position="1"/>
        <end position="18"/>
    </location>
</feature>
<dbReference type="EMBL" id="NAJN01000665">
    <property type="protein sequence ID" value="TKA70190.1"/>
    <property type="molecule type" value="Genomic_DNA"/>
</dbReference>
<evidence type="ECO:0000256" key="2">
    <source>
        <dbReference type="SAM" id="SignalP"/>
    </source>
</evidence>
<protein>
    <submittedName>
        <fullName evidence="3">Uncharacterized protein</fullName>
    </submittedName>
</protein>
<keyword evidence="2" id="KW-0732">Signal</keyword>
<comment type="caution">
    <text evidence="3">The sequence shown here is derived from an EMBL/GenBank/DDBJ whole genome shotgun (WGS) entry which is preliminary data.</text>
</comment>